<evidence type="ECO:0000256" key="1">
    <source>
        <dbReference type="SAM" id="MobiDB-lite"/>
    </source>
</evidence>
<keyword evidence="3" id="KW-1185">Reference proteome</keyword>
<organism evidence="2 3">
    <name type="scientific">Streptomyces achromogenes</name>
    <dbReference type="NCBI Taxonomy" id="67255"/>
    <lineage>
        <taxon>Bacteria</taxon>
        <taxon>Bacillati</taxon>
        <taxon>Actinomycetota</taxon>
        <taxon>Actinomycetes</taxon>
        <taxon>Kitasatosporales</taxon>
        <taxon>Streptomycetaceae</taxon>
        <taxon>Streptomyces</taxon>
    </lineage>
</organism>
<dbReference type="EMBL" id="JAUSYA010000001">
    <property type="protein sequence ID" value="MDQ0687219.1"/>
    <property type="molecule type" value="Genomic_DNA"/>
</dbReference>
<name>A0ABU0Q975_STRAH</name>
<protein>
    <submittedName>
        <fullName evidence="2">Uncharacterized protein</fullName>
    </submittedName>
</protein>
<gene>
    <name evidence="2" type="ORF">QFZ56_006182</name>
</gene>
<dbReference type="Proteomes" id="UP001243364">
    <property type="component" value="Unassembled WGS sequence"/>
</dbReference>
<accession>A0ABU0Q975</accession>
<evidence type="ECO:0000313" key="3">
    <source>
        <dbReference type="Proteomes" id="UP001243364"/>
    </source>
</evidence>
<sequence length="30" mass="3366">MRSLTTENQVAQQIEHPGQPILRMTGVSSR</sequence>
<feature type="compositionally biased region" description="Polar residues" evidence="1">
    <location>
        <begin position="1"/>
        <end position="12"/>
    </location>
</feature>
<comment type="caution">
    <text evidence="2">The sequence shown here is derived from an EMBL/GenBank/DDBJ whole genome shotgun (WGS) entry which is preliminary data.</text>
</comment>
<reference evidence="2 3" key="1">
    <citation type="submission" date="2023-07" db="EMBL/GenBank/DDBJ databases">
        <title>Comparative genomics of wheat-associated soil bacteria to identify genetic determinants of phenazine resistance.</title>
        <authorList>
            <person name="Mouncey N."/>
        </authorList>
    </citation>
    <scope>NUCLEOTIDE SEQUENCE [LARGE SCALE GENOMIC DNA]</scope>
    <source>
        <strain evidence="2 3">W4I19-2</strain>
    </source>
</reference>
<evidence type="ECO:0000313" key="2">
    <source>
        <dbReference type="EMBL" id="MDQ0687219.1"/>
    </source>
</evidence>
<feature type="region of interest" description="Disordered" evidence="1">
    <location>
        <begin position="1"/>
        <end position="30"/>
    </location>
</feature>
<proteinExistence type="predicted"/>